<evidence type="ECO:0000256" key="1">
    <source>
        <dbReference type="SAM" id="MobiDB-lite"/>
    </source>
</evidence>
<sequence length="83" mass="8550">MMMMVWMTSISVVPPASILATGGVSHERFPDSDHAGSSRATPNKGKEVKIGNGRRAKRAMKHEAADKAAATAAATAAITASKG</sequence>
<gene>
    <name evidence="3" type="ORF">Syun_018551</name>
</gene>
<reference evidence="3 4" key="1">
    <citation type="submission" date="2024-01" db="EMBL/GenBank/DDBJ databases">
        <title>Genome assemblies of Stephania.</title>
        <authorList>
            <person name="Yang L."/>
        </authorList>
    </citation>
    <scope>NUCLEOTIDE SEQUENCE [LARGE SCALE GENOMIC DNA]</scope>
    <source>
        <strain evidence="3">YNDBR</strain>
        <tissue evidence="3">Leaf</tissue>
    </source>
</reference>
<proteinExistence type="predicted"/>
<feature type="compositionally biased region" description="Basic and acidic residues" evidence="1">
    <location>
        <begin position="25"/>
        <end position="36"/>
    </location>
</feature>
<keyword evidence="4" id="KW-1185">Reference proteome</keyword>
<comment type="caution">
    <text evidence="3">The sequence shown here is derived from an EMBL/GenBank/DDBJ whole genome shotgun (WGS) entry which is preliminary data.</text>
</comment>
<dbReference type="EMBL" id="JBBNAF010000008">
    <property type="protein sequence ID" value="KAK9120934.1"/>
    <property type="molecule type" value="Genomic_DNA"/>
</dbReference>
<feature type="signal peptide" evidence="2">
    <location>
        <begin position="1"/>
        <end position="18"/>
    </location>
</feature>
<evidence type="ECO:0000256" key="2">
    <source>
        <dbReference type="SAM" id="SignalP"/>
    </source>
</evidence>
<evidence type="ECO:0008006" key="5">
    <source>
        <dbReference type="Google" id="ProtNLM"/>
    </source>
</evidence>
<keyword evidence="2" id="KW-0732">Signal</keyword>
<dbReference type="Proteomes" id="UP001420932">
    <property type="component" value="Unassembled WGS sequence"/>
</dbReference>
<accession>A0AAP0ISK6</accession>
<protein>
    <recommendedName>
        <fullName evidence="5">Secreted protein</fullName>
    </recommendedName>
</protein>
<feature type="region of interest" description="Disordered" evidence="1">
    <location>
        <begin position="22"/>
        <end position="54"/>
    </location>
</feature>
<evidence type="ECO:0000313" key="3">
    <source>
        <dbReference type="EMBL" id="KAK9120934.1"/>
    </source>
</evidence>
<feature type="chain" id="PRO_5043038127" description="Secreted protein" evidence="2">
    <location>
        <begin position="19"/>
        <end position="83"/>
    </location>
</feature>
<name>A0AAP0ISK6_9MAGN</name>
<organism evidence="3 4">
    <name type="scientific">Stephania yunnanensis</name>
    <dbReference type="NCBI Taxonomy" id="152371"/>
    <lineage>
        <taxon>Eukaryota</taxon>
        <taxon>Viridiplantae</taxon>
        <taxon>Streptophyta</taxon>
        <taxon>Embryophyta</taxon>
        <taxon>Tracheophyta</taxon>
        <taxon>Spermatophyta</taxon>
        <taxon>Magnoliopsida</taxon>
        <taxon>Ranunculales</taxon>
        <taxon>Menispermaceae</taxon>
        <taxon>Menispermoideae</taxon>
        <taxon>Cissampelideae</taxon>
        <taxon>Stephania</taxon>
    </lineage>
</organism>
<dbReference type="AlphaFoldDB" id="A0AAP0ISK6"/>
<evidence type="ECO:0000313" key="4">
    <source>
        <dbReference type="Proteomes" id="UP001420932"/>
    </source>
</evidence>